<evidence type="ECO:0000313" key="1">
    <source>
        <dbReference type="EMBL" id="GGQ96436.1"/>
    </source>
</evidence>
<accession>A0A918BZ90</accession>
<dbReference type="Gene3D" id="3.90.1140.10">
    <property type="entry name" value="Cyclic phosphodiesterase"/>
    <property type="match status" value="1"/>
</dbReference>
<reference evidence="1" key="1">
    <citation type="journal article" date="2014" name="Int. J. Syst. Evol. Microbiol.">
        <title>Complete genome sequence of Corynebacterium casei LMG S-19264T (=DSM 44701T), isolated from a smear-ripened cheese.</title>
        <authorList>
            <consortium name="US DOE Joint Genome Institute (JGI-PGF)"/>
            <person name="Walter F."/>
            <person name="Albersmeier A."/>
            <person name="Kalinowski J."/>
            <person name="Ruckert C."/>
        </authorList>
    </citation>
    <scope>NUCLEOTIDE SEQUENCE</scope>
    <source>
        <strain evidence="1">JCM 31311</strain>
    </source>
</reference>
<name>A0A918BZ90_9DEIO</name>
<dbReference type="SUPFAM" id="SSF55144">
    <property type="entry name" value="LigT-like"/>
    <property type="match status" value="1"/>
</dbReference>
<evidence type="ECO:0008006" key="3">
    <source>
        <dbReference type="Google" id="ProtNLM"/>
    </source>
</evidence>
<organism evidence="1 2">
    <name type="scientific">Deinococcus ruber</name>
    <dbReference type="NCBI Taxonomy" id="1848197"/>
    <lineage>
        <taxon>Bacteria</taxon>
        <taxon>Thermotogati</taxon>
        <taxon>Deinococcota</taxon>
        <taxon>Deinococci</taxon>
        <taxon>Deinococcales</taxon>
        <taxon>Deinococcaceae</taxon>
        <taxon>Deinococcus</taxon>
    </lineage>
</organism>
<dbReference type="EMBL" id="BMQL01000002">
    <property type="protein sequence ID" value="GGQ96436.1"/>
    <property type="molecule type" value="Genomic_DNA"/>
</dbReference>
<dbReference type="PANTHER" id="PTHR40037:SF1">
    <property type="entry name" value="PHOSPHOESTERASE SAOUHSC_00951-RELATED"/>
    <property type="match status" value="1"/>
</dbReference>
<comment type="caution">
    <text evidence="1">The sequence shown here is derived from an EMBL/GenBank/DDBJ whole genome shotgun (WGS) entry which is preliminary data.</text>
</comment>
<dbReference type="InterPro" id="IPR050580">
    <property type="entry name" value="2H_phosphoesterase_YjcG-like"/>
</dbReference>
<sequence>MGVRAFGEPHLNLRAPFSAEPSEAALVDSLRSLLAQTQPFEVEVGGWRVFPGTVFLECHLSPELLALHDHVLTLPGAPPQPYDQKEYIPHLTLALGVLPWARDALNSELLQLTPPVSRFTVSALSLTREGGGEVREIHTFPLGKE</sequence>
<dbReference type="InterPro" id="IPR009097">
    <property type="entry name" value="Cyclic_Pdiesterase"/>
</dbReference>
<dbReference type="AlphaFoldDB" id="A0A918BZ90"/>
<protein>
    <recommendedName>
        <fullName evidence="3">2'-5' RNA ligase family protein</fullName>
    </recommendedName>
</protein>
<dbReference type="Pfam" id="PF13563">
    <property type="entry name" value="2_5_RNA_ligase2"/>
    <property type="match status" value="1"/>
</dbReference>
<reference evidence="1" key="2">
    <citation type="submission" date="2020-09" db="EMBL/GenBank/DDBJ databases">
        <authorList>
            <person name="Sun Q."/>
            <person name="Ohkuma M."/>
        </authorList>
    </citation>
    <scope>NUCLEOTIDE SEQUENCE</scope>
    <source>
        <strain evidence="1">JCM 31311</strain>
    </source>
</reference>
<keyword evidence="2" id="KW-1185">Reference proteome</keyword>
<evidence type="ECO:0000313" key="2">
    <source>
        <dbReference type="Proteomes" id="UP000603865"/>
    </source>
</evidence>
<dbReference type="Proteomes" id="UP000603865">
    <property type="component" value="Unassembled WGS sequence"/>
</dbReference>
<gene>
    <name evidence="1" type="ORF">GCM10008957_05860</name>
</gene>
<dbReference type="PANTHER" id="PTHR40037">
    <property type="entry name" value="PHOSPHOESTERASE YJCG-RELATED"/>
    <property type="match status" value="1"/>
</dbReference>
<proteinExistence type="predicted"/>